<keyword evidence="1 3" id="KW-0963">Cytoplasm</keyword>
<dbReference type="Proteomes" id="UP001161390">
    <property type="component" value="Unassembled WGS sequence"/>
</dbReference>
<sequence>MKTKTHIDERILALAEPIAADLGLRIVRVRVMAGKRRTVQIMAERLSDGLMGIENCEALSRELSATMEVEDPLDDAYVLEVSSPGIDRPLTAIEDFSAYEGYLARLELDRMVEGRKRFRGVLAGVEPDPQGSKMVDINLDGDDEHTTSIPFDWIAEAKLLITDELVAEGQRKKDAAKAAASNNEEEE</sequence>
<evidence type="ECO:0000256" key="2">
    <source>
        <dbReference type="ARBA" id="ARBA00022517"/>
    </source>
</evidence>
<dbReference type="InterPro" id="IPR028998">
    <property type="entry name" value="RimP_C"/>
</dbReference>
<comment type="subcellular location">
    <subcellularLocation>
        <location evidence="3">Cytoplasm</location>
    </subcellularLocation>
</comment>
<gene>
    <name evidence="3 6" type="primary">rimP</name>
    <name evidence="6" type="ORF">GCM10007854_17310</name>
</gene>
<evidence type="ECO:0000313" key="6">
    <source>
        <dbReference type="EMBL" id="GLQ20776.1"/>
    </source>
</evidence>
<dbReference type="EMBL" id="BSNJ01000003">
    <property type="protein sequence ID" value="GLQ20776.1"/>
    <property type="molecule type" value="Genomic_DNA"/>
</dbReference>
<evidence type="ECO:0000259" key="4">
    <source>
        <dbReference type="Pfam" id="PF02576"/>
    </source>
</evidence>
<dbReference type="CDD" id="cd01734">
    <property type="entry name" value="YlxS_C"/>
    <property type="match status" value="1"/>
</dbReference>
<name>A0ABQ5V008_9PROT</name>
<dbReference type="InterPro" id="IPR003728">
    <property type="entry name" value="Ribosome_maturation_RimP"/>
</dbReference>
<keyword evidence="2 3" id="KW-0690">Ribosome biogenesis</keyword>
<dbReference type="NCBIfam" id="NF000932">
    <property type="entry name" value="PRK00092.2-5"/>
    <property type="match status" value="1"/>
</dbReference>
<comment type="function">
    <text evidence="3">Required for maturation of 30S ribosomal subunits.</text>
</comment>
<organism evidence="6 7">
    <name type="scientific">Algimonas porphyrae</name>
    <dbReference type="NCBI Taxonomy" id="1128113"/>
    <lineage>
        <taxon>Bacteria</taxon>
        <taxon>Pseudomonadati</taxon>
        <taxon>Pseudomonadota</taxon>
        <taxon>Alphaproteobacteria</taxon>
        <taxon>Maricaulales</taxon>
        <taxon>Robiginitomaculaceae</taxon>
        <taxon>Algimonas</taxon>
    </lineage>
</organism>
<protein>
    <recommendedName>
        <fullName evidence="3">Ribosome maturation factor RimP</fullName>
    </recommendedName>
</protein>
<dbReference type="Pfam" id="PF02576">
    <property type="entry name" value="RimP_N"/>
    <property type="match status" value="1"/>
</dbReference>
<accession>A0ABQ5V008</accession>
<comment type="caution">
    <text evidence="6">The sequence shown here is derived from an EMBL/GenBank/DDBJ whole genome shotgun (WGS) entry which is preliminary data.</text>
</comment>
<feature type="domain" description="Ribosome maturation factor RimP N-terminal" evidence="4">
    <location>
        <begin position="15"/>
        <end position="87"/>
    </location>
</feature>
<proteinExistence type="inferred from homology"/>
<dbReference type="SUPFAM" id="SSF74942">
    <property type="entry name" value="YhbC-like, C-terminal domain"/>
    <property type="match status" value="1"/>
</dbReference>
<keyword evidence="7" id="KW-1185">Reference proteome</keyword>
<evidence type="ECO:0000256" key="1">
    <source>
        <dbReference type="ARBA" id="ARBA00022490"/>
    </source>
</evidence>
<comment type="similarity">
    <text evidence="3">Belongs to the RimP family.</text>
</comment>
<evidence type="ECO:0000313" key="7">
    <source>
        <dbReference type="Proteomes" id="UP001161390"/>
    </source>
</evidence>
<evidence type="ECO:0000259" key="5">
    <source>
        <dbReference type="Pfam" id="PF17384"/>
    </source>
</evidence>
<dbReference type="RefSeq" id="WP_284371635.1">
    <property type="nucleotide sequence ID" value="NZ_BSNJ01000003.1"/>
</dbReference>
<feature type="domain" description="Ribosome maturation factor RimP C-terminal" evidence="5">
    <location>
        <begin position="90"/>
        <end position="162"/>
    </location>
</feature>
<dbReference type="PANTHER" id="PTHR33867">
    <property type="entry name" value="RIBOSOME MATURATION FACTOR RIMP"/>
    <property type="match status" value="1"/>
</dbReference>
<dbReference type="Gene3D" id="3.30.300.70">
    <property type="entry name" value="RimP-like superfamily, N-terminal"/>
    <property type="match status" value="1"/>
</dbReference>
<dbReference type="Pfam" id="PF17384">
    <property type="entry name" value="DUF150_C"/>
    <property type="match status" value="1"/>
</dbReference>
<reference evidence="6" key="2">
    <citation type="submission" date="2023-01" db="EMBL/GenBank/DDBJ databases">
        <title>Draft genome sequence of Algimonas porphyrae strain NBRC 108216.</title>
        <authorList>
            <person name="Sun Q."/>
            <person name="Mori K."/>
        </authorList>
    </citation>
    <scope>NUCLEOTIDE SEQUENCE</scope>
    <source>
        <strain evidence="6">NBRC 108216</strain>
    </source>
</reference>
<dbReference type="SUPFAM" id="SSF75420">
    <property type="entry name" value="YhbC-like, N-terminal domain"/>
    <property type="match status" value="1"/>
</dbReference>
<dbReference type="InterPro" id="IPR035956">
    <property type="entry name" value="RimP_N_sf"/>
</dbReference>
<evidence type="ECO:0000256" key="3">
    <source>
        <dbReference type="HAMAP-Rule" id="MF_01077"/>
    </source>
</evidence>
<reference evidence="6" key="1">
    <citation type="journal article" date="2014" name="Int. J. Syst. Evol. Microbiol.">
        <title>Complete genome of a new Firmicutes species belonging to the dominant human colonic microbiota ('Ruminococcus bicirculans') reveals two chromosomes and a selective capacity to utilize plant glucans.</title>
        <authorList>
            <consortium name="NISC Comparative Sequencing Program"/>
            <person name="Wegmann U."/>
            <person name="Louis P."/>
            <person name="Goesmann A."/>
            <person name="Henrissat B."/>
            <person name="Duncan S.H."/>
            <person name="Flint H.J."/>
        </authorList>
    </citation>
    <scope>NUCLEOTIDE SEQUENCE</scope>
    <source>
        <strain evidence="6">NBRC 108216</strain>
    </source>
</reference>
<dbReference type="InterPro" id="IPR028989">
    <property type="entry name" value="RimP_N"/>
</dbReference>
<dbReference type="InterPro" id="IPR036847">
    <property type="entry name" value="RimP_C_sf"/>
</dbReference>
<dbReference type="PANTHER" id="PTHR33867:SF1">
    <property type="entry name" value="RIBOSOME MATURATION FACTOR RIMP"/>
    <property type="match status" value="1"/>
</dbReference>
<dbReference type="HAMAP" id="MF_01077">
    <property type="entry name" value="RimP"/>
    <property type="match status" value="1"/>
</dbReference>